<dbReference type="SUPFAM" id="SSF55729">
    <property type="entry name" value="Acyl-CoA N-acyltransferases (Nat)"/>
    <property type="match status" value="1"/>
</dbReference>
<gene>
    <name evidence="1" type="ORF">NMK71_10480</name>
</gene>
<accession>A0A9X4RV55</accession>
<dbReference type="InterPro" id="IPR016181">
    <property type="entry name" value="Acyl_CoA_acyltransferase"/>
</dbReference>
<proteinExistence type="predicted"/>
<comment type="caution">
    <text evidence="1">The sequence shown here is derived from an EMBL/GenBank/DDBJ whole genome shotgun (WGS) entry which is preliminary data.</text>
</comment>
<protein>
    <submittedName>
        <fullName evidence="1">Peptidogalycan biosysnthesis protein</fullName>
    </submittedName>
</protein>
<sequence length="383" mass="45270">MTHLSYSLFTSVQELPQEWDRLRKDEFLNLAYLTAQENALPKNMDVFYIAVYQLDKLVGKAIVQRVRVQGEEVYRNNPSSMKEELLNLLNINILCLGNLKLTGEHAYVYDENVDELEVLSLLKEALNEIRQISKKEKLPIQLMGIKDFYQDSKVRVEKIFKEYQAFTVQPNMVFEFRKEWKSFDDYLDAMRTKYRTRAKRAFKKSEGIVYRELNLEEILRWNNSIYQLYLNVLNNADFSLYQLPENYFIEMKKQMPNKFKLFGGFKQDTLVSFYSIIENNEQLEAGFLGYDAELQKENQLYLNLLYQMITYGIDFGFDSLDLSRTAMEIKSSVGAEPIETFGLLKHTNPWMNKVLKSIFSKFYQPEEWIQRSPFKDVDSSLSN</sequence>
<evidence type="ECO:0000313" key="2">
    <source>
        <dbReference type="Proteomes" id="UP001152599"/>
    </source>
</evidence>
<dbReference type="EMBL" id="JANCMU010000007">
    <property type="protein sequence ID" value="MDG4946843.1"/>
    <property type="molecule type" value="Genomic_DNA"/>
</dbReference>
<organism evidence="1 2">
    <name type="scientific">Profundicola chukchiensis</name>
    <dbReference type="NCBI Taxonomy" id="2961959"/>
    <lineage>
        <taxon>Bacteria</taxon>
        <taxon>Pseudomonadati</taxon>
        <taxon>Bacteroidota</taxon>
        <taxon>Flavobacteriia</taxon>
        <taxon>Flavobacteriales</taxon>
        <taxon>Weeksellaceae</taxon>
        <taxon>Profundicola</taxon>
    </lineage>
</organism>
<dbReference type="Gene3D" id="3.40.630.30">
    <property type="match status" value="1"/>
</dbReference>
<dbReference type="AlphaFoldDB" id="A0A9X4RV55"/>
<dbReference type="RefSeq" id="WP_304421155.1">
    <property type="nucleotide sequence ID" value="NZ_JANCMU010000007.1"/>
</dbReference>
<name>A0A9X4RV55_9FLAO</name>
<evidence type="ECO:0000313" key="1">
    <source>
        <dbReference type="EMBL" id="MDG4946843.1"/>
    </source>
</evidence>
<keyword evidence="2" id="KW-1185">Reference proteome</keyword>
<reference evidence="1" key="1">
    <citation type="submission" date="2022-07" db="EMBL/GenBank/DDBJ databases">
        <title>Description and genome-wide analysis of Profundicola chukchiensis gen. nov., sp. nov., marine bacteria isolated from bottom sediments of the Chukchi Sea.</title>
        <authorList>
            <person name="Romanenko L."/>
            <person name="Otstavnykh N."/>
            <person name="Kurilenko V."/>
            <person name="Eremeev V."/>
            <person name="Velansky P."/>
            <person name="Mikhailov V."/>
            <person name="Isaeva M."/>
        </authorList>
    </citation>
    <scope>NUCLEOTIDE SEQUENCE</scope>
    <source>
        <strain evidence="1">KMM 9713</strain>
    </source>
</reference>
<dbReference type="Proteomes" id="UP001152599">
    <property type="component" value="Unassembled WGS sequence"/>
</dbReference>